<dbReference type="SUPFAM" id="SSF55729">
    <property type="entry name" value="Acyl-CoA N-acyltransferases (Nat)"/>
    <property type="match status" value="1"/>
</dbReference>
<reference evidence="2 3" key="1">
    <citation type="submission" date="2017-06" db="EMBL/GenBank/DDBJ databases">
        <title>Complete genome sequence of Paenibacillus donghaensis KCTC 13049T isolated from East Sea sediment, South Korea.</title>
        <authorList>
            <person name="Jung B.K."/>
            <person name="Hong S.-J."/>
            <person name="Shin J.-H."/>
        </authorList>
    </citation>
    <scope>NUCLEOTIDE SEQUENCE [LARGE SCALE GENOMIC DNA]</scope>
    <source>
        <strain evidence="2 3">KCTC 13049</strain>
    </source>
</reference>
<dbReference type="OrthoDB" id="948250at2"/>
<name>A0A2Z2K6A6_9BACL</name>
<keyword evidence="2" id="KW-0808">Transferase</keyword>
<proteinExistence type="predicted"/>
<dbReference type="Proteomes" id="UP000249890">
    <property type="component" value="Chromosome"/>
</dbReference>
<dbReference type="InterPro" id="IPR016181">
    <property type="entry name" value="Acyl_CoA_acyltransferase"/>
</dbReference>
<evidence type="ECO:0000313" key="3">
    <source>
        <dbReference type="Proteomes" id="UP000249890"/>
    </source>
</evidence>
<protein>
    <submittedName>
        <fullName evidence="2">GNAT family N-acetyltransferase</fullName>
    </submittedName>
</protein>
<evidence type="ECO:0000313" key="2">
    <source>
        <dbReference type="EMBL" id="ASA21716.1"/>
    </source>
</evidence>
<feature type="domain" description="N-acetyltransferase" evidence="1">
    <location>
        <begin position="7"/>
        <end position="172"/>
    </location>
</feature>
<evidence type="ECO:0000259" key="1">
    <source>
        <dbReference type="PROSITE" id="PS51186"/>
    </source>
</evidence>
<keyword evidence="3" id="KW-1185">Reference proteome</keyword>
<dbReference type="EMBL" id="CP021780">
    <property type="protein sequence ID" value="ASA21716.1"/>
    <property type="molecule type" value="Genomic_DNA"/>
</dbReference>
<dbReference type="AlphaFoldDB" id="A0A2Z2K6A6"/>
<organism evidence="2 3">
    <name type="scientific">Paenibacillus donghaensis</name>
    <dbReference type="NCBI Taxonomy" id="414771"/>
    <lineage>
        <taxon>Bacteria</taxon>
        <taxon>Bacillati</taxon>
        <taxon>Bacillota</taxon>
        <taxon>Bacilli</taxon>
        <taxon>Bacillales</taxon>
        <taxon>Paenibacillaceae</taxon>
        <taxon>Paenibacillus</taxon>
    </lineage>
</organism>
<dbReference type="Gene3D" id="3.40.630.30">
    <property type="match status" value="1"/>
</dbReference>
<dbReference type="KEGG" id="pdh:B9T62_13620"/>
<dbReference type="InterPro" id="IPR000182">
    <property type="entry name" value="GNAT_dom"/>
</dbReference>
<gene>
    <name evidence="2" type="ORF">B9T62_13620</name>
</gene>
<dbReference type="PANTHER" id="PTHR43415">
    <property type="entry name" value="SPERMIDINE N(1)-ACETYLTRANSFERASE"/>
    <property type="match status" value="1"/>
</dbReference>
<dbReference type="PROSITE" id="PS51186">
    <property type="entry name" value="GNAT"/>
    <property type="match status" value="1"/>
</dbReference>
<sequence length="184" mass="20795">MLEQAKVVIRELTVEDAPKLTALREQLDRETSFMLMEPGERQVTLKQVEDMLDSYDGSDNSLMIGAEAEGRLTGYLSVQGGKARRNRHSAHIVVGILQEAQGIGIGSAFFERMDTWAVAQGIVRLELTVMAHNERALRLYQKSGFEIEGTKRKSLRVDGRWVDEYYMGKLLPEQEPEQESPTSH</sequence>
<dbReference type="Pfam" id="PF00583">
    <property type="entry name" value="Acetyltransf_1"/>
    <property type="match status" value="1"/>
</dbReference>
<dbReference type="GO" id="GO:0016747">
    <property type="term" value="F:acyltransferase activity, transferring groups other than amino-acyl groups"/>
    <property type="evidence" value="ECO:0007669"/>
    <property type="project" value="InterPro"/>
</dbReference>
<accession>A0A2Z2K6A6</accession>
<dbReference type="PANTHER" id="PTHR43415:SF3">
    <property type="entry name" value="GNAT-FAMILY ACETYLTRANSFERASE"/>
    <property type="match status" value="1"/>
</dbReference>
<dbReference type="CDD" id="cd04301">
    <property type="entry name" value="NAT_SF"/>
    <property type="match status" value="1"/>
</dbReference>